<dbReference type="InterPro" id="IPR010730">
    <property type="entry name" value="HET"/>
</dbReference>
<accession>A0AAE0JDH9</accession>
<comment type="caution">
    <text evidence="2">The sequence shown here is derived from an EMBL/GenBank/DDBJ whole genome shotgun (WGS) entry which is preliminary data.</text>
</comment>
<evidence type="ECO:0000313" key="2">
    <source>
        <dbReference type="EMBL" id="KAK3343172.1"/>
    </source>
</evidence>
<protein>
    <recommendedName>
        <fullName evidence="1">Heterokaryon incompatibility domain-containing protein</fullName>
    </recommendedName>
</protein>
<evidence type="ECO:0000259" key="1">
    <source>
        <dbReference type="Pfam" id="PF06985"/>
    </source>
</evidence>
<gene>
    <name evidence="2" type="ORF">B0H65DRAFT_242019</name>
</gene>
<dbReference type="PANTHER" id="PTHR24148:SF73">
    <property type="entry name" value="HET DOMAIN PROTEIN (AFU_ORTHOLOGUE AFUA_8G01020)"/>
    <property type="match status" value="1"/>
</dbReference>
<dbReference type="GeneID" id="87859492"/>
<dbReference type="InterPro" id="IPR052895">
    <property type="entry name" value="HetReg/Transcr_Mod"/>
</dbReference>
<dbReference type="RefSeq" id="XP_062680965.1">
    <property type="nucleotide sequence ID" value="XM_062822338.1"/>
</dbReference>
<reference evidence="2" key="2">
    <citation type="submission" date="2023-06" db="EMBL/GenBank/DDBJ databases">
        <authorList>
            <consortium name="Lawrence Berkeley National Laboratory"/>
            <person name="Haridas S."/>
            <person name="Hensen N."/>
            <person name="Bonometti L."/>
            <person name="Westerberg I."/>
            <person name="Brannstrom I.O."/>
            <person name="Guillou S."/>
            <person name="Cros-Aarteil S."/>
            <person name="Calhoun S."/>
            <person name="Kuo A."/>
            <person name="Mondo S."/>
            <person name="Pangilinan J."/>
            <person name="Riley R."/>
            <person name="Labutti K."/>
            <person name="Andreopoulos B."/>
            <person name="Lipzen A."/>
            <person name="Chen C."/>
            <person name="Yanf M."/>
            <person name="Daum C."/>
            <person name="Ng V."/>
            <person name="Clum A."/>
            <person name="Steindorff A."/>
            <person name="Ohm R."/>
            <person name="Martin F."/>
            <person name="Silar P."/>
            <person name="Natvig D."/>
            <person name="Lalanne C."/>
            <person name="Gautier V."/>
            <person name="Ament-Velasquez S.L."/>
            <person name="Kruys A."/>
            <person name="Hutchinson M.I."/>
            <person name="Powell A.J."/>
            <person name="Barry K."/>
            <person name="Miller A.N."/>
            <person name="Grigoriev I.V."/>
            <person name="Debuchy R."/>
            <person name="Gladieux P."/>
            <person name="Thoren M.H."/>
            <person name="Johannesson H."/>
        </authorList>
    </citation>
    <scope>NUCLEOTIDE SEQUENCE</scope>
    <source>
        <strain evidence="2">CBS 560.94</strain>
    </source>
</reference>
<name>A0AAE0JDH9_9PEZI</name>
<dbReference type="PANTHER" id="PTHR24148">
    <property type="entry name" value="ANKYRIN REPEAT DOMAIN-CONTAINING PROTEIN 39 HOMOLOG-RELATED"/>
    <property type="match status" value="1"/>
</dbReference>
<organism evidence="2 3">
    <name type="scientific">Neurospora tetraspora</name>
    <dbReference type="NCBI Taxonomy" id="94610"/>
    <lineage>
        <taxon>Eukaryota</taxon>
        <taxon>Fungi</taxon>
        <taxon>Dikarya</taxon>
        <taxon>Ascomycota</taxon>
        <taxon>Pezizomycotina</taxon>
        <taxon>Sordariomycetes</taxon>
        <taxon>Sordariomycetidae</taxon>
        <taxon>Sordariales</taxon>
        <taxon>Sordariaceae</taxon>
        <taxon>Neurospora</taxon>
    </lineage>
</organism>
<evidence type="ECO:0000313" key="3">
    <source>
        <dbReference type="Proteomes" id="UP001278500"/>
    </source>
</evidence>
<dbReference type="AlphaFoldDB" id="A0AAE0JDH9"/>
<reference evidence="2" key="1">
    <citation type="journal article" date="2023" name="Mol. Phylogenet. Evol.">
        <title>Genome-scale phylogeny and comparative genomics of the fungal order Sordariales.</title>
        <authorList>
            <person name="Hensen N."/>
            <person name="Bonometti L."/>
            <person name="Westerberg I."/>
            <person name="Brannstrom I.O."/>
            <person name="Guillou S."/>
            <person name="Cros-Aarteil S."/>
            <person name="Calhoun S."/>
            <person name="Haridas S."/>
            <person name="Kuo A."/>
            <person name="Mondo S."/>
            <person name="Pangilinan J."/>
            <person name="Riley R."/>
            <person name="LaButti K."/>
            <person name="Andreopoulos B."/>
            <person name="Lipzen A."/>
            <person name="Chen C."/>
            <person name="Yan M."/>
            <person name="Daum C."/>
            <person name="Ng V."/>
            <person name="Clum A."/>
            <person name="Steindorff A."/>
            <person name="Ohm R.A."/>
            <person name="Martin F."/>
            <person name="Silar P."/>
            <person name="Natvig D.O."/>
            <person name="Lalanne C."/>
            <person name="Gautier V."/>
            <person name="Ament-Velasquez S.L."/>
            <person name="Kruys A."/>
            <person name="Hutchinson M.I."/>
            <person name="Powell A.J."/>
            <person name="Barry K."/>
            <person name="Miller A.N."/>
            <person name="Grigoriev I.V."/>
            <person name="Debuchy R."/>
            <person name="Gladieux P."/>
            <person name="Hiltunen Thoren M."/>
            <person name="Johannesson H."/>
        </authorList>
    </citation>
    <scope>NUCLEOTIDE SEQUENCE</scope>
    <source>
        <strain evidence="2">CBS 560.94</strain>
    </source>
</reference>
<feature type="domain" description="Heterokaryon incompatibility" evidence="1">
    <location>
        <begin position="104"/>
        <end position="272"/>
    </location>
</feature>
<sequence>MEDDTSADDSNQTLSQISQKHGRSIVNMLVDIQESVVLQSKSTSFLERLECLQPIKYPYYNPPRKSKTGEVIPPRSTDDPAVEYKFMRRCYVNVLDIPEEYYNYVALSYTWQPQEGENETSGKYWIENKQRTGFDMSPVRNTVLDRITNFMSVWKYHALWIDQHCITQTTTCTSGSCSHEDCNEKRDAVHAMDLVYSASSAPTALLSHYIKSKDDLLLLRDLFNVPSKLMEPDPSTDGEPDNRVPTRAIEAINLVYEIISEPWWARAWPFQENILAMSQMQLLLRHAPELEDIKATIRFTSSSFYTVPGELCISSKFFSTRATWLWVAVKRLLESNGEILSEGDKRCVNMLFEIDRAIRGTRQRHMHFNYSCVVASFVQIVERKAIANYWDRLAIIGNCSRFSIRLQPLELQRQGHSISISTLALFLLNGEVLDNGKEQDSQKMLNLKVSLYLEARLLDNESDTEAFNGNCRLPDVVLTIKGVRTRGHLWQLGEVIGLSKAEDSPASMRRVPEFGDAKSDMRIKTMKNLFVTQDQLRKLIRTLEDLAYTPLAADLKASLEHPISRNLRLLFPDQLAQGDGSPMESVTANAFRDYARLAHKTRRHLGSQCTRRQVTVSCALRVQPGQKGEYTIDDPVIGIQFDRKRTRVLYRMIRWAGSRRYTIISDAIHTSMRYYKLRSMMKASKAIHHKGEWNR</sequence>
<proteinExistence type="predicted"/>
<dbReference type="Proteomes" id="UP001278500">
    <property type="component" value="Unassembled WGS sequence"/>
</dbReference>
<keyword evidence="3" id="KW-1185">Reference proteome</keyword>
<dbReference type="Pfam" id="PF06985">
    <property type="entry name" value="HET"/>
    <property type="match status" value="1"/>
</dbReference>
<dbReference type="EMBL" id="JAUEPP010000005">
    <property type="protein sequence ID" value="KAK3343172.1"/>
    <property type="molecule type" value="Genomic_DNA"/>
</dbReference>